<proteinExistence type="predicted"/>
<accession>A0A0A9G9Z9</accession>
<reference evidence="1" key="2">
    <citation type="journal article" date="2015" name="Data Brief">
        <title>Shoot transcriptome of the giant reed, Arundo donax.</title>
        <authorList>
            <person name="Barrero R.A."/>
            <person name="Guerrero F.D."/>
            <person name="Moolhuijzen P."/>
            <person name="Goolsby J.A."/>
            <person name="Tidwell J."/>
            <person name="Bellgard S.E."/>
            <person name="Bellgard M.I."/>
        </authorList>
    </citation>
    <scope>NUCLEOTIDE SEQUENCE</scope>
    <source>
        <tissue evidence="1">Shoot tissue taken approximately 20 cm above the soil surface</tissue>
    </source>
</reference>
<name>A0A0A9G9Z9_ARUDO</name>
<organism evidence="1">
    <name type="scientific">Arundo donax</name>
    <name type="common">Giant reed</name>
    <name type="synonym">Donax arundinaceus</name>
    <dbReference type="NCBI Taxonomy" id="35708"/>
    <lineage>
        <taxon>Eukaryota</taxon>
        <taxon>Viridiplantae</taxon>
        <taxon>Streptophyta</taxon>
        <taxon>Embryophyta</taxon>
        <taxon>Tracheophyta</taxon>
        <taxon>Spermatophyta</taxon>
        <taxon>Magnoliopsida</taxon>
        <taxon>Liliopsida</taxon>
        <taxon>Poales</taxon>
        <taxon>Poaceae</taxon>
        <taxon>PACMAD clade</taxon>
        <taxon>Arundinoideae</taxon>
        <taxon>Arundineae</taxon>
        <taxon>Arundo</taxon>
    </lineage>
</organism>
<dbReference type="AlphaFoldDB" id="A0A0A9G9Z9"/>
<evidence type="ECO:0000313" key="1">
    <source>
        <dbReference type="EMBL" id="JAE21302.1"/>
    </source>
</evidence>
<sequence>MVYTISINIVPMHQPELPTYKITRVTQHTSWGGILTRIQ</sequence>
<dbReference type="EMBL" id="GBRH01176594">
    <property type="protein sequence ID" value="JAE21302.1"/>
    <property type="molecule type" value="Transcribed_RNA"/>
</dbReference>
<reference evidence="1" key="1">
    <citation type="submission" date="2014-09" db="EMBL/GenBank/DDBJ databases">
        <authorList>
            <person name="Magalhaes I.L.F."/>
            <person name="Oliveira U."/>
            <person name="Santos F.R."/>
            <person name="Vidigal T.H.D.A."/>
            <person name="Brescovit A.D."/>
            <person name="Santos A.J."/>
        </authorList>
    </citation>
    <scope>NUCLEOTIDE SEQUENCE</scope>
    <source>
        <tissue evidence="1">Shoot tissue taken approximately 20 cm above the soil surface</tissue>
    </source>
</reference>
<protein>
    <submittedName>
        <fullName evidence="1">Uncharacterized protein</fullName>
    </submittedName>
</protein>